<dbReference type="Pfam" id="PF13384">
    <property type="entry name" value="HTH_23"/>
    <property type="match status" value="1"/>
</dbReference>
<dbReference type="EMBL" id="CP002780">
    <property type="protein sequence ID" value="AEG61734.1"/>
    <property type="molecule type" value="Genomic_DNA"/>
</dbReference>
<sequence length="135" mass="15761">MNQQQKEKIIKMRRDGLSYSKISTALGISENTVKSFCRRNNLGSANKEFFFQRDGILCRQCRTPLIQTAGVKQKRFCSDKCRMAWWNDHPEAVNRKAIYAFTCPICGRDFESYGNKKRKYCSRACYGRSKAVRHE</sequence>
<name>F6DMH3_DESRL</name>
<evidence type="ECO:0008006" key="3">
    <source>
        <dbReference type="Google" id="ProtNLM"/>
    </source>
</evidence>
<dbReference type="KEGG" id="dru:Desru_3531"/>
<dbReference type="HOGENOM" id="CLU_129757_0_0_9"/>
<gene>
    <name evidence="1" type="ordered locus">Desru_3531</name>
</gene>
<dbReference type="Gene3D" id="1.10.10.60">
    <property type="entry name" value="Homeodomain-like"/>
    <property type="match status" value="1"/>
</dbReference>
<proteinExistence type="predicted"/>
<dbReference type="AlphaFoldDB" id="F6DMH3"/>
<dbReference type="eggNOG" id="COG1961">
    <property type="taxonomic scope" value="Bacteria"/>
</dbReference>
<dbReference type="RefSeq" id="WP_013843480.1">
    <property type="nucleotide sequence ID" value="NC_015589.1"/>
</dbReference>
<reference evidence="2" key="1">
    <citation type="submission" date="2011-05" db="EMBL/GenBank/DDBJ databases">
        <title>Complete sequence of Desulfotomaculum ruminis DSM 2154.</title>
        <authorList>
            <person name="Lucas S."/>
            <person name="Copeland A."/>
            <person name="Lapidus A."/>
            <person name="Cheng J.-F."/>
            <person name="Goodwin L."/>
            <person name="Pitluck S."/>
            <person name="Lu M."/>
            <person name="Detter J.C."/>
            <person name="Han C."/>
            <person name="Tapia R."/>
            <person name="Land M."/>
            <person name="Hauser L."/>
            <person name="Kyrpides N."/>
            <person name="Ivanova N."/>
            <person name="Mikhailova N."/>
            <person name="Pagani I."/>
            <person name="Stams A.J.M."/>
            <person name="Plugge C.M."/>
            <person name="Muyzer G."/>
            <person name="Kuever J."/>
            <person name="Parshina S.N."/>
            <person name="Ivanova A.E."/>
            <person name="Nazina T.N."/>
            <person name="Brambilla E."/>
            <person name="Spring S."/>
            <person name="Klenk H.-P."/>
            <person name="Woyke T."/>
        </authorList>
    </citation>
    <scope>NUCLEOTIDE SEQUENCE [LARGE SCALE GENOMIC DNA]</scope>
    <source>
        <strain evidence="2">ATCC 23193 / DSM 2154 / NCIB 8452 / DL</strain>
    </source>
</reference>
<accession>F6DMH3</accession>
<dbReference type="Proteomes" id="UP000009234">
    <property type="component" value="Chromosome"/>
</dbReference>
<protein>
    <recommendedName>
        <fullName evidence="3">RNA polymerase subunit sigma-70</fullName>
    </recommendedName>
</protein>
<keyword evidence="2" id="KW-1185">Reference proteome</keyword>
<organism evidence="1 2">
    <name type="scientific">Desulforamulus ruminis (strain ATCC 23193 / DSM 2154 / NCIMB 8452 / DL)</name>
    <name type="common">Desulfotomaculum ruminis</name>
    <dbReference type="NCBI Taxonomy" id="696281"/>
    <lineage>
        <taxon>Bacteria</taxon>
        <taxon>Bacillati</taxon>
        <taxon>Bacillota</taxon>
        <taxon>Clostridia</taxon>
        <taxon>Eubacteriales</taxon>
        <taxon>Peptococcaceae</taxon>
        <taxon>Desulforamulus</taxon>
    </lineage>
</organism>
<evidence type="ECO:0000313" key="1">
    <source>
        <dbReference type="EMBL" id="AEG61734.1"/>
    </source>
</evidence>
<evidence type="ECO:0000313" key="2">
    <source>
        <dbReference type="Proteomes" id="UP000009234"/>
    </source>
</evidence>
<dbReference type="STRING" id="696281.Desru_3531"/>
<dbReference type="OrthoDB" id="9792035at2"/>
<reference evidence="1 2" key="2">
    <citation type="journal article" date="2012" name="Stand. Genomic Sci.">
        <title>Complete genome sequence of the sulfate-reducing firmicute Desulfotomaculum ruminis type strain (DL(T)).</title>
        <authorList>
            <person name="Spring S."/>
            <person name="Visser M."/>
            <person name="Lu M."/>
            <person name="Copeland A."/>
            <person name="Lapidus A."/>
            <person name="Lucas S."/>
            <person name="Cheng J.F."/>
            <person name="Han C."/>
            <person name="Tapia R."/>
            <person name="Goodwin L.A."/>
            <person name="Pitluck S."/>
            <person name="Ivanova N."/>
            <person name="Land M."/>
            <person name="Hauser L."/>
            <person name="Larimer F."/>
            <person name="Rohde M."/>
            <person name="Goker M."/>
            <person name="Detter J.C."/>
            <person name="Kyrpides N.C."/>
            <person name="Woyke T."/>
            <person name="Schaap P.J."/>
            <person name="Plugge C.M."/>
            <person name="Muyzer G."/>
            <person name="Kuever J."/>
            <person name="Pereira I.A."/>
            <person name="Parshina S.N."/>
            <person name="Bernier-Latmani R."/>
            <person name="Stams A.J."/>
            <person name="Klenk H.P."/>
        </authorList>
    </citation>
    <scope>NUCLEOTIDE SEQUENCE [LARGE SCALE GENOMIC DNA]</scope>
    <source>
        <strain evidence="2">ATCC 23193 / DSM 2154 / NCIB 8452 / DL</strain>
    </source>
</reference>